<evidence type="ECO:0000313" key="2">
    <source>
        <dbReference type="EMBL" id="MXR22041.1"/>
    </source>
</evidence>
<dbReference type="EMBL" id="WUUU01000190">
    <property type="protein sequence ID" value="MXR22041.1"/>
    <property type="molecule type" value="Genomic_DNA"/>
</dbReference>
<evidence type="ECO:0000313" key="3">
    <source>
        <dbReference type="Proteomes" id="UP000471521"/>
    </source>
</evidence>
<dbReference type="Proteomes" id="UP000471521">
    <property type="component" value="Unassembled WGS sequence"/>
</dbReference>
<feature type="transmembrane region" description="Helical" evidence="1">
    <location>
        <begin position="97"/>
        <end position="114"/>
    </location>
</feature>
<organism evidence="2 3">
    <name type="scientific">Halobacterium bonnevillei</name>
    <dbReference type="NCBI Taxonomy" id="2692200"/>
    <lineage>
        <taxon>Archaea</taxon>
        <taxon>Methanobacteriati</taxon>
        <taxon>Methanobacteriota</taxon>
        <taxon>Stenosarchaea group</taxon>
        <taxon>Halobacteria</taxon>
        <taxon>Halobacteriales</taxon>
        <taxon>Halobacteriaceae</taxon>
        <taxon>Halobacterium</taxon>
    </lineage>
</organism>
<keyword evidence="1" id="KW-0812">Transmembrane</keyword>
<keyword evidence="3" id="KW-1185">Reference proteome</keyword>
<sequence length="115" mass="12078">MSLADQFERAGIVAGAVLMVALPLSLALEALVGPQGPWWRLLAVLGPGFVVGWAAATDELPVSYSSVWFVCFLGYLLAVLGVRLLDLVPVGDHTGSVLGVLAVSFVVAVVADRFR</sequence>
<proteinExistence type="predicted"/>
<feature type="transmembrane region" description="Helical" evidence="1">
    <location>
        <begin position="67"/>
        <end position="85"/>
    </location>
</feature>
<dbReference type="RefSeq" id="WP_325064155.1">
    <property type="nucleotide sequence ID" value="NZ_WUUU01000190.1"/>
</dbReference>
<protein>
    <submittedName>
        <fullName evidence="2">Uncharacterized protein</fullName>
    </submittedName>
</protein>
<gene>
    <name evidence="2" type="ORF">GRX66_16090</name>
</gene>
<feature type="transmembrane region" description="Helical" evidence="1">
    <location>
        <begin position="38"/>
        <end position="55"/>
    </location>
</feature>
<keyword evidence="1" id="KW-1133">Transmembrane helix</keyword>
<evidence type="ECO:0000256" key="1">
    <source>
        <dbReference type="SAM" id="Phobius"/>
    </source>
</evidence>
<dbReference type="AlphaFoldDB" id="A0A6B0SR68"/>
<comment type="caution">
    <text evidence="2">The sequence shown here is derived from an EMBL/GenBank/DDBJ whole genome shotgun (WGS) entry which is preliminary data.</text>
</comment>
<reference evidence="2 3" key="1">
    <citation type="submission" date="2019-12" db="EMBL/GenBank/DDBJ databases">
        <title>Isolation and characterization of three novel carbon monoxide-oxidizing members of Halobacteria from salione crusts and soils.</title>
        <authorList>
            <person name="Myers M.R."/>
            <person name="King G.M."/>
        </authorList>
    </citation>
    <scope>NUCLEOTIDE SEQUENCE [LARGE SCALE GENOMIC DNA]</scope>
    <source>
        <strain evidence="2 3">PCN9</strain>
    </source>
</reference>
<feature type="transmembrane region" description="Helical" evidence="1">
    <location>
        <begin position="12"/>
        <end position="32"/>
    </location>
</feature>
<keyword evidence="1" id="KW-0472">Membrane</keyword>
<accession>A0A6B0SR68</accession>
<name>A0A6B0SR68_9EURY</name>